<dbReference type="SUPFAM" id="SSF52799">
    <property type="entry name" value="(Phosphotyrosine protein) phosphatases II"/>
    <property type="match status" value="1"/>
</dbReference>
<organism evidence="1">
    <name type="scientific">Hyperionvirus sp</name>
    <dbReference type="NCBI Taxonomy" id="2487770"/>
    <lineage>
        <taxon>Viruses</taxon>
        <taxon>Varidnaviria</taxon>
        <taxon>Bamfordvirae</taxon>
        <taxon>Nucleocytoviricota</taxon>
        <taxon>Megaviricetes</taxon>
        <taxon>Imitervirales</taxon>
        <taxon>Mimiviridae</taxon>
        <taxon>Klosneuvirinae</taxon>
    </lineage>
</organism>
<dbReference type="Gene3D" id="3.90.190.10">
    <property type="entry name" value="Protein tyrosine phosphatase superfamily"/>
    <property type="match status" value="1"/>
</dbReference>
<sequence length="103" mass="11289">MAAAAGAVALREGEIGETKRTPTVTLLAMSMIIPNLFLGSWDDIGDGIELGKNVDVIVNVAREHKGRDPKEMIVHNFLWEDEEDFNILTEMDTAVDIVHGAIE</sequence>
<evidence type="ECO:0000313" key="1">
    <source>
        <dbReference type="EMBL" id="AYV83064.1"/>
    </source>
</evidence>
<protein>
    <submittedName>
        <fullName evidence="1">Uncharacterized protein</fullName>
    </submittedName>
</protein>
<dbReference type="InterPro" id="IPR029021">
    <property type="entry name" value="Prot-tyrosine_phosphatase-like"/>
</dbReference>
<reference evidence="1" key="1">
    <citation type="submission" date="2018-10" db="EMBL/GenBank/DDBJ databases">
        <title>Hidden diversity of soil giant viruses.</title>
        <authorList>
            <person name="Schulz F."/>
            <person name="Alteio L."/>
            <person name="Goudeau D."/>
            <person name="Ryan E.M."/>
            <person name="Malmstrom R.R."/>
            <person name="Blanchard J."/>
            <person name="Woyke T."/>
        </authorList>
    </citation>
    <scope>NUCLEOTIDE SEQUENCE</scope>
    <source>
        <strain evidence="1">HYV1</strain>
    </source>
</reference>
<accession>A0A3G5A9A3</accession>
<proteinExistence type="predicted"/>
<name>A0A3G5A9A3_9VIRU</name>
<dbReference type="EMBL" id="MK072386">
    <property type="protein sequence ID" value="AYV83064.1"/>
    <property type="molecule type" value="Genomic_DNA"/>
</dbReference>
<gene>
    <name evidence="1" type="ORF">Hyperionvirus4_29</name>
</gene>